<keyword evidence="1" id="KW-0505">Motor protein</keyword>
<dbReference type="GO" id="GO:0005874">
    <property type="term" value="C:microtubule"/>
    <property type="evidence" value="ECO:0007669"/>
    <property type="project" value="UniProtKB-KW"/>
</dbReference>
<dbReference type="AlphaFoldDB" id="A0A5P1ESV6"/>
<dbReference type="OMA" id="MSEDMQE"/>
<reference evidence="3" key="1">
    <citation type="journal article" date="2017" name="Nat. Commun.">
        <title>The asparagus genome sheds light on the origin and evolution of a young Y chromosome.</title>
        <authorList>
            <person name="Harkess A."/>
            <person name="Zhou J."/>
            <person name="Xu C."/>
            <person name="Bowers J.E."/>
            <person name="Van der Hulst R."/>
            <person name="Ayyampalayam S."/>
            <person name="Mercati F."/>
            <person name="Riccardi P."/>
            <person name="McKain M.R."/>
            <person name="Kakrana A."/>
            <person name="Tang H."/>
            <person name="Ray J."/>
            <person name="Groenendijk J."/>
            <person name="Arikit S."/>
            <person name="Mathioni S.M."/>
            <person name="Nakano M."/>
            <person name="Shan H."/>
            <person name="Telgmann-Rauber A."/>
            <person name="Kanno A."/>
            <person name="Yue Z."/>
            <person name="Chen H."/>
            <person name="Li W."/>
            <person name="Chen Y."/>
            <person name="Xu X."/>
            <person name="Zhang Y."/>
            <person name="Luo S."/>
            <person name="Chen H."/>
            <person name="Gao J."/>
            <person name="Mao Z."/>
            <person name="Pires J.C."/>
            <person name="Luo M."/>
            <person name="Kudrna D."/>
            <person name="Wing R.A."/>
            <person name="Meyers B.C."/>
            <person name="Yi K."/>
            <person name="Kong H."/>
            <person name="Lavrijsen P."/>
            <person name="Sunseri F."/>
            <person name="Falavigna A."/>
            <person name="Ye Y."/>
            <person name="Leebens-Mack J.H."/>
            <person name="Chen G."/>
        </authorList>
    </citation>
    <scope>NUCLEOTIDE SEQUENCE [LARGE SCALE GENOMIC DNA]</scope>
    <source>
        <strain evidence="3">cv. DH0086</strain>
    </source>
</reference>
<dbReference type="GO" id="GO:0045505">
    <property type="term" value="F:dynein intermediate chain binding"/>
    <property type="evidence" value="ECO:0007669"/>
    <property type="project" value="TreeGrafter"/>
</dbReference>
<dbReference type="InterPro" id="IPR001372">
    <property type="entry name" value="Dynein_light_chain_typ-1/2"/>
</dbReference>
<dbReference type="PANTHER" id="PTHR11886">
    <property type="entry name" value="DYNEIN LIGHT CHAIN"/>
    <property type="match status" value="1"/>
</dbReference>
<comment type="subcellular location">
    <subcellularLocation>
        <location evidence="1">Cytoplasm</location>
        <location evidence="1">Cytoskeleton</location>
    </subcellularLocation>
</comment>
<keyword evidence="1" id="KW-0206">Cytoskeleton</keyword>
<dbReference type="Gramene" id="ONK69046">
    <property type="protein sequence ID" value="ONK69046"/>
    <property type="gene ID" value="A4U43_C05F18720"/>
</dbReference>
<evidence type="ECO:0000256" key="1">
    <source>
        <dbReference type="RuleBase" id="RU365010"/>
    </source>
</evidence>
<dbReference type="PANTHER" id="PTHR11886:SF78">
    <property type="entry name" value="DYNEIN LIGHT CHAIN"/>
    <property type="match status" value="1"/>
</dbReference>
<keyword evidence="1" id="KW-0243">Dynein</keyword>
<evidence type="ECO:0000313" key="2">
    <source>
        <dbReference type="EMBL" id="ONK69046.1"/>
    </source>
</evidence>
<evidence type="ECO:0000313" key="3">
    <source>
        <dbReference type="Proteomes" id="UP000243459"/>
    </source>
</evidence>
<name>A0A5P1ESV6_ASPOF</name>
<keyword evidence="3" id="KW-1185">Reference proteome</keyword>
<dbReference type="InterPro" id="IPR037177">
    <property type="entry name" value="DLC_sf"/>
</dbReference>
<keyword evidence="1" id="KW-0493">Microtubule</keyword>
<protein>
    <recommendedName>
        <fullName evidence="1">Dynein light chain</fullName>
    </recommendedName>
</protein>
<dbReference type="GO" id="GO:0007017">
    <property type="term" value="P:microtubule-based process"/>
    <property type="evidence" value="ECO:0007669"/>
    <property type="project" value="InterPro"/>
</dbReference>
<dbReference type="SMART" id="SM01375">
    <property type="entry name" value="Dynein_light"/>
    <property type="match status" value="1"/>
</dbReference>
<sequence length="93" mass="10499">MLKGRALVKDTDMEEEMQLRAMSSASEALDLFDVFDHRSIASHIKKEFDMMYGGGWMCVVGSSFGSYFTHSKGTFIYYSLGSLKFLIFRASST</sequence>
<dbReference type="SUPFAM" id="SSF54648">
    <property type="entry name" value="DLC"/>
    <property type="match status" value="1"/>
</dbReference>
<organism evidence="2 3">
    <name type="scientific">Asparagus officinalis</name>
    <name type="common">Garden asparagus</name>
    <dbReference type="NCBI Taxonomy" id="4686"/>
    <lineage>
        <taxon>Eukaryota</taxon>
        <taxon>Viridiplantae</taxon>
        <taxon>Streptophyta</taxon>
        <taxon>Embryophyta</taxon>
        <taxon>Tracheophyta</taxon>
        <taxon>Spermatophyta</taxon>
        <taxon>Magnoliopsida</taxon>
        <taxon>Liliopsida</taxon>
        <taxon>Asparagales</taxon>
        <taxon>Asparagaceae</taxon>
        <taxon>Asparagoideae</taxon>
        <taxon>Asparagus</taxon>
    </lineage>
</organism>
<dbReference type="Gene3D" id="3.30.740.10">
    <property type="entry name" value="Protein Inhibitor Of Neuronal Nitric Oxide Synthase"/>
    <property type="match status" value="1"/>
</dbReference>
<gene>
    <name evidence="2" type="ORF">A4U43_C05F18720</name>
</gene>
<dbReference type="GO" id="GO:0005868">
    <property type="term" value="C:cytoplasmic dynein complex"/>
    <property type="evidence" value="ECO:0007669"/>
    <property type="project" value="TreeGrafter"/>
</dbReference>
<dbReference type="EMBL" id="CM007385">
    <property type="protein sequence ID" value="ONK69046.1"/>
    <property type="molecule type" value="Genomic_DNA"/>
</dbReference>
<accession>A0A5P1ESV6</accession>
<keyword evidence="1" id="KW-0963">Cytoplasm</keyword>
<dbReference type="Proteomes" id="UP000243459">
    <property type="component" value="Chromosome 5"/>
</dbReference>
<comment type="similarity">
    <text evidence="1">Belongs to the dynein light chain family.</text>
</comment>
<dbReference type="Pfam" id="PF01221">
    <property type="entry name" value="Dynein_light"/>
    <property type="match status" value="1"/>
</dbReference>
<dbReference type="FunFam" id="3.30.740.10:FF:000004">
    <property type="entry name" value="Dynein light chain"/>
    <property type="match status" value="1"/>
</dbReference>
<dbReference type="OrthoDB" id="10033309at2759"/>
<proteinExistence type="inferred from homology"/>